<dbReference type="PANTHER" id="PTHR11071">
    <property type="entry name" value="PEPTIDYL-PROLYL CIS-TRANS ISOMERASE"/>
    <property type="match status" value="1"/>
</dbReference>
<sequence>MDFESNDAMMEYCKSTGRTYCAFSIQQGGKLLGTVVLELFTDIAPATCASFVKYIKDGYQGTPLHRIVPNGWVQGGDIVDGSGKGDPGFVLPDETYSVKHDAPGVLGMATGGQPHTANTQFYISLSPLPFLDGKRVAFGRVLNKQSMENLQALQALPTFQNERPVPDVVLASCHVIYDPNS</sequence>
<keyword evidence="7" id="KW-1185">Reference proteome</keyword>
<evidence type="ECO:0000256" key="2">
    <source>
        <dbReference type="ARBA" id="ARBA00023110"/>
    </source>
</evidence>
<dbReference type="InterPro" id="IPR024936">
    <property type="entry name" value="Cyclophilin-type_PPIase"/>
</dbReference>
<comment type="function">
    <text evidence="4">PPIases accelerate the folding of proteins. It catalyzes the cis-trans isomerization of proline imidic peptide bonds in oligopeptides.</text>
</comment>
<comment type="caution">
    <text evidence="6">The sequence shown here is derived from an EMBL/GenBank/DDBJ whole genome shotgun (WGS) entry which is preliminary data.</text>
</comment>
<evidence type="ECO:0000313" key="6">
    <source>
        <dbReference type="EMBL" id="KAG2422869.1"/>
    </source>
</evidence>
<name>A0A835SI60_CHLIN</name>
<dbReference type="EMBL" id="JAEHOC010000091">
    <property type="protein sequence ID" value="KAG2422869.1"/>
    <property type="molecule type" value="Genomic_DNA"/>
</dbReference>
<evidence type="ECO:0000256" key="4">
    <source>
        <dbReference type="RuleBase" id="RU363019"/>
    </source>
</evidence>
<organism evidence="6 7">
    <name type="scientific">Chlamydomonas incerta</name>
    <dbReference type="NCBI Taxonomy" id="51695"/>
    <lineage>
        <taxon>Eukaryota</taxon>
        <taxon>Viridiplantae</taxon>
        <taxon>Chlorophyta</taxon>
        <taxon>core chlorophytes</taxon>
        <taxon>Chlorophyceae</taxon>
        <taxon>CS clade</taxon>
        <taxon>Chlamydomonadales</taxon>
        <taxon>Chlamydomonadaceae</taxon>
        <taxon>Chlamydomonas</taxon>
    </lineage>
</organism>
<feature type="domain" description="PPIase cyclophilin-type" evidence="5">
    <location>
        <begin position="22"/>
        <end position="175"/>
    </location>
</feature>
<dbReference type="EC" id="5.2.1.8" evidence="4"/>
<dbReference type="AlphaFoldDB" id="A0A835SI60"/>
<dbReference type="Pfam" id="PF00160">
    <property type="entry name" value="Pro_isomerase"/>
    <property type="match status" value="1"/>
</dbReference>
<evidence type="ECO:0000256" key="3">
    <source>
        <dbReference type="ARBA" id="ARBA00023235"/>
    </source>
</evidence>
<keyword evidence="2 4" id="KW-0697">Rotamase</keyword>
<dbReference type="PRINTS" id="PR00153">
    <property type="entry name" value="CSAPPISMRASE"/>
</dbReference>
<accession>A0A835SI60</accession>
<dbReference type="InterPro" id="IPR002130">
    <property type="entry name" value="Cyclophilin-type_PPIase_dom"/>
</dbReference>
<dbReference type="Proteomes" id="UP000650467">
    <property type="component" value="Unassembled WGS sequence"/>
</dbReference>
<evidence type="ECO:0000313" key="7">
    <source>
        <dbReference type="Proteomes" id="UP000650467"/>
    </source>
</evidence>
<dbReference type="GO" id="GO:0003755">
    <property type="term" value="F:peptidyl-prolyl cis-trans isomerase activity"/>
    <property type="evidence" value="ECO:0007669"/>
    <property type="project" value="UniProtKB-UniRule"/>
</dbReference>
<dbReference type="Gene3D" id="2.40.100.10">
    <property type="entry name" value="Cyclophilin-like"/>
    <property type="match status" value="1"/>
</dbReference>
<dbReference type="CDD" id="cd00317">
    <property type="entry name" value="cyclophilin"/>
    <property type="match status" value="1"/>
</dbReference>
<dbReference type="GO" id="GO:0005737">
    <property type="term" value="C:cytoplasm"/>
    <property type="evidence" value="ECO:0007669"/>
    <property type="project" value="TreeGrafter"/>
</dbReference>
<reference evidence="6" key="1">
    <citation type="journal article" date="2020" name="bioRxiv">
        <title>Comparative genomics of Chlamydomonas.</title>
        <authorList>
            <person name="Craig R.J."/>
            <person name="Hasan A.R."/>
            <person name="Ness R.W."/>
            <person name="Keightley P.D."/>
        </authorList>
    </citation>
    <scope>NUCLEOTIDE SEQUENCE</scope>
    <source>
        <strain evidence="6">SAG 7.73</strain>
    </source>
</reference>
<dbReference type="PROSITE" id="PS50072">
    <property type="entry name" value="CSA_PPIASE_2"/>
    <property type="match status" value="1"/>
</dbReference>
<comment type="catalytic activity">
    <reaction evidence="4">
        <text>[protein]-peptidylproline (omega=180) = [protein]-peptidylproline (omega=0)</text>
        <dbReference type="Rhea" id="RHEA:16237"/>
        <dbReference type="Rhea" id="RHEA-COMP:10747"/>
        <dbReference type="Rhea" id="RHEA-COMP:10748"/>
        <dbReference type="ChEBI" id="CHEBI:83833"/>
        <dbReference type="ChEBI" id="CHEBI:83834"/>
        <dbReference type="EC" id="5.2.1.8"/>
    </reaction>
</comment>
<dbReference type="OrthoDB" id="408413at2759"/>
<evidence type="ECO:0000259" key="5">
    <source>
        <dbReference type="PROSITE" id="PS50072"/>
    </source>
</evidence>
<dbReference type="InterPro" id="IPR029000">
    <property type="entry name" value="Cyclophilin-like_dom_sf"/>
</dbReference>
<protein>
    <recommendedName>
        <fullName evidence="4">Peptidyl-prolyl cis-trans isomerase</fullName>
        <shortName evidence="4">PPIase</shortName>
        <ecNumber evidence="4">5.2.1.8</ecNumber>
    </recommendedName>
</protein>
<dbReference type="PIRSF" id="PIRSF001467">
    <property type="entry name" value="Peptidylpro_ismrse"/>
    <property type="match status" value="1"/>
</dbReference>
<comment type="similarity">
    <text evidence="1 4">Belongs to the cyclophilin-type PPIase family.</text>
</comment>
<evidence type="ECO:0000256" key="1">
    <source>
        <dbReference type="ARBA" id="ARBA00007365"/>
    </source>
</evidence>
<dbReference type="PANTHER" id="PTHR11071:SF561">
    <property type="entry name" value="PEPTIDYL-PROLYL CIS-TRANS ISOMERASE D-RELATED"/>
    <property type="match status" value="1"/>
</dbReference>
<proteinExistence type="inferred from homology"/>
<keyword evidence="3 4" id="KW-0413">Isomerase</keyword>
<gene>
    <name evidence="6" type="ORF">HXX76_015700</name>
</gene>
<dbReference type="SUPFAM" id="SSF50891">
    <property type="entry name" value="Cyclophilin-like"/>
    <property type="match status" value="1"/>
</dbReference>